<dbReference type="InterPro" id="IPR004646">
    <property type="entry name" value="Fe-S_hydro-lyase_TtdA-typ_cat"/>
</dbReference>
<keyword evidence="6 8" id="KW-0456">Lyase</keyword>
<dbReference type="EC" id="4.2.1.32" evidence="8"/>
<keyword evidence="4" id="KW-0408">Iron</keyword>
<dbReference type="PANTHER" id="PTHR30389:SF17">
    <property type="entry name" value="L(+)-TARTRATE DEHYDRATASE SUBUNIT ALPHA-RELATED"/>
    <property type="match status" value="1"/>
</dbReference>
<dbReference type="GO" id="GO:0008730">
    <property type="term" value="F:L(+)-tartrate dehydratase activity"/>
    <property type="evidence" value="ECO:0007669"/>
    <property type="project" value="UniProtKB-EC"/>
</dbReference>
<sequence>MDARIKDLSFEAVSDAVSEILKISETTLPEDTLAALNRAAEKESDAIAKAQLEAILKNIEIAAEKGVPICQDTGIFIFFVEIGRDLRLGFDLEGAVRDGCAKATKSIPLRPNVVDPLTRQNTKNNLGDGLPEINYDFVAGNRLKITVAPKGAGSENMSTLKMFTPTEIPKIKEFIVKTVMDAGGKPCPPVILGIGIGGSFNQSAKLAKKALLEKLRNPNAETETDENDSDVYDDFEKEILDAVNKLGIGCMGLGGDTTALSVRIKKASCHTASLPVAVNVQCWANRHASAVYESEENGGGN</sequence>
<dbReference type="KEGG" id="mehf:MmiHf6_00770"/>
<dbReference type="RefSeq" id="WP_316557750.1">
    <property type="nucleotide sequence ID" value="NZ_CP131059.1"/>
</dbReference>
<evidence type="ECO:0000256" key="2">
    <source>
        <dbReference type="ARBA" id="ARBA00022485"/>
    </source>
</evidence>
<evidence type="ECO:0000259" key="7">
    <source>
        <dbReference type="Pfam" id="PF05681"/>
    </source>
</evidence>
<evidence type="ECO:0000256" key="1">
    <source>
        <dbReference type="ARBA" id="ARBA00008876"/>
    </source>
</evidence>
<feature type="domain" description="Fe-S hydro-lyase tartrate dehydratase alpha-type catalytic" evidence="7">
    <location>
        <begin position="15"/>
        <end position="290"/>
    </location>
</feature>
<protein>
    <submittedName>
        <fullName evidence="8">L(+)-tartrate dehydratase subunit alpha</fullName>
        <ecNumber evidence="8">4.2.1.32</ecNumber>
    </submittedName>
</protein>
<reference evidence="8 9" key="1">
    <citation type="submission" date="2023-07" db="EMBL/GenBank/DDBJ databases">
        <title>Closed genoem sequence of Methanomicrococcus sp. Hf6.</title>
        <authorList>
            <person name="Poehlein A."/>
            <person name="Protasov E."/>
            <person name="Platt K."/>
            <person name="Reeh H."/>
            <person name="Daniel R."/>
            <person name="Brune A."/>
        </authorList>
    </citation>
    <scope>NUCLEOTIDE SEQUENCE [LARGE SCALE GENOMIC DNA]</scope>
    <source>
        <strain evidence="8 9">Hf6</strain>
    </source>
</reference>
<name>A0AA96ZTM0_9EURY</name>
<evidence type="ECO:0000256" key="5">
    <source>
        <dbReference type="ARBA" id="ARBA00023014"/>
    </source>
</evidence>
<keyword evidence="5" id="KW-0411">Iron-sulfur</keyword>
<dbReference type="GO" id="GO:0046872">
    <property type="term" value="F:metal ion binding"/>
    <property type="evidence" value="ECO:0007669"/>
    <property type="project" value="UniProtKB-KW"/>
</dbReference>
<dbReference type="EMBL" id="CP131059">
    <property type="protein sequence ID" value="WNY22792.1"/>
    <property type="molecule type" value="Genomic_DNA"/>
</dbReference>
<evidence type="ECO:0000313" key="9">
    <source>
        <dbReference type="Proteomes" id="UP001302978"/>
    </source>
</evidence>
<accession>A0AA96ZTM0</accession>
<dbReference type="AlphaFoldDB" id="A0AA96ZTM0"/>
<gene>
    <name evidence="8" type="primary">ttdA</name>
    <name evidence="8" type="ORF">MmiHf6_00770</name>
</gene>
<evidence type="ECO:0000256" key="4">
    <source>
        <dbReference type="ARBA" id="ARBA00023004"/>
    </source>
</evidence>
<dbReference type="GO" id="GO:0051539">
    <property type="term" value="F:4 iron, 4 sulfur cluster binding"/>
    <property type="evidence" value="ECO:0007669"/>
    <property type="project" value="UniProtKB-KW"/>
</dbReference>
<keyword evidence="9" id="KW-1185">Reference proteome</keyword>
<evidence type="ECO:0000256" key="6">
    <source>
        <dbReference type="ARBA" id="ARBA00023239"/>
    </source>
</evidence>
<dbReference type="PANTHER" id="PTHR30389">
    <property type="entry name" value="FUMARATE HYDRATASE-RELATED"/>
    <property type="match status" value="1"/>
</dbReference>
<evidence type="ECO:0000256" key="3">
    <source>
        <dbReference type="ARBA" id="ARBA00022723"/>
    </source>
</evidence>
<proteinExistence type="inferred from homology"/>
<dbReference type="Pfam" id="PF05681">
    <property type="entry name" value="Fumerase"/>
    <property type="match status" value="1"/>
</dbReference>
<dbReference type="NCBIfam" id="TIGR00722">
    <property type="entry name" value="ttdA_fumA_fumB"/>
    <property type="match status" value="1"/>
</dbReference>
<dbReference type="NCBIfam" id="NF004885">
    <property type="entry name" value="PRK06246.1"/>
    <property type="match status" value="1"/>
</dbReference>
<dbReference type="InterPro" id="IPR051208">
    <property type="entry name" value="Class-I_Fumarase/Tartrate_DH"/>
</dbReference>
<evidence type="ECO:0000313" key="8">
    <source>
        <dbReference type="EMBL" id="WNY22792.1"/>
    </source>
</evidence>
<dbReference type="GeneID" id="85194499"/>
<keyword evidence="3" id="KW-0479">Metal-binding</keyword>
<organism evidence="8 9">
    <name type="scientific">Methanimicrococcus hongohii</name>
    <dbReference type="NCBI Taxonomy" id="3028295"/>
    <lineage>
        <taxon>Archaea</taxon>
        <taxon>Methanobacteriati</taxon>
        <taxon>Methanobacteriota</taxon>
        <taxon>Stenosarchaea group</taxon>
        <taxon>Methanomicrobia</taxon>
        <taxon>Methanosarcinales</taxon>
        <taxon>Methanosarcinaceae</taxon>
        <taxon>Methanimicrococcus</taxon>
    </lineage>
</organism>
<comment type="similarity">
    <text evidence="1">Belongs to the class-I fumarase family.</text>
</comment>
<keyword evidence="2" id="KW-0004">4Fe-4S</keyword>
<dbReference type="Proteomes" id="UP001302978">
    <property type="component" value="Chromosome"/>
</dbReference>